<dbReference type="NCBIfam" id="TIGR01550">
    <property type="entry name" value="DOC_P1"/>
    <property type="match status" value="1"/>
</dbReference>
<sequence length="133" mass="14388">MSGWRFLDRNISLAIHEEVLAAHGGAVGVISEAALGNAILRPQDTVRKEAACDAARLAAANAAGFIRCHPFVDGKKRVALVAMELFLVDNGYELTASDEECFVLISQFANREIDETTLAAWIRENCQAQNGEA</sequence>
<evidence type="ECO:0000259" key="1">
    <source>
        <dbReference type="PROSITE" id="PS51459"/>
    </source>
</evidence>
<gene>
    <name evidence="2" type="ORF">SS37A_19170</name>
</gene>
<accession>A0ABM8E8T6</accession>
<dbReference type="PANTHER" id="PTHR39426:SF1">
    <property type="entry name" value="HOMOLOGY TO DEATH-ON-CURING PROTEIN OF PHAGE P1"/>
    <property type="match status" value="1"/>
</dbReference>
<dbReference type="InterPro" id="IPR006440">
    <property type="entry name" value="Doc"/>
</dbReference>
<dbReference type="SUPFAM" id="SSF140931">
    <property type="entry name" value="Fic-like"/>
    <property type="match status" value="1"/>
</dbReference>
<dbReference type="InterPro" id="IPR036597">
    <property type="entry name" value="Fido-like_dom_sf"/>
</dbReference>
<reference evidence="2 3" key="1">
    <citation type="journal article" date="2023" name="Int. J. Syst. Evol. Microbiol.">
        <title>Methylocystis iwaonis sp. nov., a type II methane-oxidizing bacterium from surface soil of a rice paddy field in Japan, and emended description of the genus Methylocystis (ex Whittenbury et al. 1970) Bowman et al. 1993.</title>
        <authorList>
            <person name="Kaise H."/>
            <person name="Sawadogo J.B."/>
            <person name="Alam M.S."/>
            <person name="Ueno C."/>
            <person name="Dianou D."/>
            <person name="Shinjo R."/>
            <person name="Asakawa S."/>
        </authorList>
    </citation>
    <scope>NUCLEOTIDE SEQUENCE [LARGE SCALE GENOMIC DNA]</scope>
    <source>
        <strain evidence="2 3">SS37A-Re</strain>
    </source>
</reference>
<dbReference type="EMBL" id="AP027142">
    <property type="protein sequence ID" value="BDV34388.1"/>
    <property type="molecule type" value="Genomic_DNA"/>
</dbReference>
<dbReference type="InterPro" id="IPR053737">
    <property type="entry name" value="Type_II_TA_Toxin"/>
</dbReference>
<dbReference type="Proteomes" id="UP001317629">
    <property type="component" value="Chromosome"/>
</dbReference>
<name>A0ABM8E8T6_9HYPH</name>
<protein>
    <submittedName>
        <fullName evidence="2">Death-on-curing protein</fullName>
    </submittedName>
</protein>
<dbReference type="Pfam" id="PF02661">
    <property type="entry name" value="Fic"/>
    <property type="match status" value="1"/>
</dbReference>
<evidence type="ECO:0000313" key="3">
    <source>
        <dbReference type="Proteomes" id="UP001317629"/>
    </source>
</evidence>
<organism evidence="2 3">
    <name type="scientific">Methylocystis iwaonis</name>
    <dbReference type="NCBI Taxonomy" id="2885079"/>
    <lineage>
        <taxon>Bacteria</taxon>
        <taxon>Pseudomonadati</taxon>
        <taxon>Pseudomonadota</taxon>
        <taxon>Alphaproteobacteria</taxon>
        <taxon>Hyphomicrobiales</taxon>
        <taxon>Methylocystaceae</taxon>
        <taxon>Methylocystis</taxon>
    </lineage>
</organism>
<dbReference type="PANTHER" id="PTHR39426">
    <property type="entry name" value="HOMOLOGY TO DEATH-ON-CURING PROTEIN OF PHAGE P1"/>
    <property type="match status" value="1"/>
</dbReference>
<keyword evidence="3" id="KW-1185">Reference proteome</keyword>
<dbReference type="RefSeq" id="WP_281927554.1">
    <property type="nucleotide sequence ID" value="NZ_AP027142.1"/>
</dbReference>
<dbReference type="InterPro" id="IPR003812">
    <property type="entry name" value="Fido"/>
</dbReference>
<feature type="domain" description="Fido" evidence="1">
    <location>
        <begin position="7"/>
        <end position="124"/>
    </location>
</feature>
<evidence type="ECO:0000313" key="2">
    <source>
        <dbReference type="EMBL" id="BDV34388.1"/>
    </source>
</evidence>
<dbReference type="Gene3D" id="1.20.120.1870">
    <property type="entry name" value="Fic/DOC protein, Fido domain"/>
    <property type="match status" value="1"/>
</dbReference>
<proteinExistence type="predicted"/>
<dbReference type="PROSITE" id="PS51459">
    <property type="entry name" value="FIDO"/>
    <property type="match status" value="1"/>
</dbReference>